<evidence type="ECO:0000259" key="15">
    <source>
        <dbReference type="Pfam" id="PF07687"/>
    </source>
</evidence>
<keyword evidence="21" id="KW-1185">Reference proteome</keyword>
<dbReference type="InterPro" id="IPR001261">
    <property type="entry name" value="ArgE/DapE_CS"/>
</dbReference>
<dbReference type="EMBL" id="JAANHJ010000001">
    <property type="protein sequence ID" value="MCG6224637.1"/>
    <property type="molecule type" value="Genomic_DNA"/>
</dbReference>
<dbReference type="SUPFAM" id="SSF53187">
    <property type="entry name" value="Zn-dependent exopeptidases"/>
    <property type="match status" value="1"/>
</dbReference>
<dbReference type="EMBL" id="QSTD01000005">
    <property type="protein sequence ID" value="RGM29486.1"/>
    <property type="molecule type" value="Genomic_DNA"/>
</dbReference>
<dbReference type="InterPro" id="IPR050072">
    <property type="entry name" value="Peptidase_M20A"/>
</dbReference>
<evidence type="ECO:0000313" key="16">
    <source>
        <dbReference type="EMBL" id="MCG6224637.1"/>
    </source>
</evidence>
<keyword evidence="13" id="KW-0170">Cobalt</keyword>
<dbReference type="GO" id="GO:0019877">
    <property type="term" value="P:diaminopimelate biosynthetic process"/>
    <property type="evidence" value="ECO:0007669"/>
    <property type="project" value="UniProtKB-KW"/>
</dbReference>
<evidence type="ECO:0000256" key="9">
    <source>
        <dbReference type="ARBA" id="ARBA00022801"/>
    </source>
</evidence>
<evidence type="ECO:0000256" key="5">
    <source>
        <dbReference type="ARBA" id="ARBA00011921"/>
    </source>
</evidence>
<gene>
    <name evidence="17" type="ORF">D3Z30_10000</name>
    <name evidence="18" type="ORF">DXC19_09675</name>
    <name evidence="16" type="ORF">G8J23_01225</name>
</gene>
<keyword evidence="10" id="KW-0862">Zinc</keyword>
<evidence type="ECO:0000313" key="19">
    <source>
        <dbReference type="Proteomes" id="UP000261016"/>
    </source>
</evidence>
<evidence type="ECO:0000256" key="4">
    <source>
        <dbReference type="ARBA" id="ARBA00006247"/>
    </source>
</evidence>
<dbReference type="GO" id="GO:0046872">
    <property type="term" value="F:metal ion binding"/>
    <property type="evidence" value="ECO:0007669"/>
    <property type="project" value="UniProtKB-KW"/>
</dbReference>
<dbReference type="PROSITE" id="PS00759">
    <property type="entry name" value="ARGE_DAPE_CPG2_2"/>
    <property type="match status" value="1"/>
</dbReference>
<evidence type="ECO:0000256" key="3">
    <source>
        <dbReference type="ARBA" id="ARBA00005130"/>
    </source>
</evidence>
<evidence type="ECO:0000256" key="7">
    <source>
        <dbReference type="ARBA" id="ARBA00022605"/>
    </source>
</evidence>
<evidence type="ECO:0000256" key="12">
    <source>
        <dbReference type="ARBA" id="ARBA00023154"/>
    </source>
</evidence>
<evidence type="ECO:0000256" key="13">
    <source>
        <dbReference type="ARBA" id="ARBA00023285"/>
    </source>
</evidence>
<dbReference type="EMBL" id="QXWP01000005">
    <property type="protein sequence ID" value="NBH31314.1"/>
    <property type="molecule type" value="Genomic_DNA"/>
</dbReference>
<evidence type="ECO:0000256" key="8">
    <source>
        <dbReference type="ARBA" id="ARBA00022723"/>
    </source>
</evidence>
<dbReference type="Pfam" id="PF01546">
    <property type="entry name" value="Peptidase_M20"/>
    <property type="match status" value="1"/>
</dbReference>
<dbReference type="NCBIfam" id="NF006365">
    <property type="entry name" value="PRK08588.1"/>
    <property type="match status" value="1"/>
</dbReference>
<dbReference type="NCBIfam" id="TIGR01910">
    <property type="entry name" value="DapE-ArgE"/>
    <property type="match status" value="1"/>
</dbReference>
<comment type="similarity">
    <text evidence="4">Belongs to the peptidase M20A family.</text>
</comment>
<evidence type="ECO:0000256" key="10">
    <source>
        <dbReference type="ARBA" id="ARBA00022833"/>
    </source>
</evidence>
<dbReference type="Gene3D" id="3.40.630.10">
    <property type="entry name" value="Zn peptidases"/>
    <property type="match status" value="1"/>
</dbReference>
<keyword evidence="7" id="KW-0028">Amino-acid biosynthesis</keyword>
<evidence type="ECO:0000256" key="11">
    <source>
        <dbReference type="ARBA" id="ARBA00022915"/>
    </source>
</evidence>
<dbReference type="GO" id="GO:0009089">
    <property type="term" value="P:lysine biosynthetic process via diaminopimelate"/>
    <property type="evidence" value="ECO:0007669"/>
    <property type="project" value="UniProtKB-UniPathway"/>
</dbReference>
<dbReference type="InterPro" id="IPR036264">
    <property type="entry name" value="Bact_exopeptidase_dim_dom"/>
</dbReference>
<dbReference type="PROSITE" id="PS00758">
    <property type="entry name" value="ARGE_DAPE_CPG2_1"/>
    <property type="match status" value="1"/>
</dbReference>
<dbReference type="UniPathway" id="UPA00034">
    <property type="reaction ID" value="UER00021"/>
</dbReference>
<protein>
    <recommendedName>
        <fullName evidence="6">Probable succinyl-diaminopimelate desuccinylase</fullName>
        <ecNumber evidence="5">3.5.1.18</ecNumber>
    </recommendedName>
</protein>
<reference evidence="18 19" key="1">
    <citation type="submission" date="2018-08" db="EMBL/GenBank/DDBJ databases">
        <title>A genome reference for cultivated species of the human gut microbiota.</title>
        <authorList>
            <person name="Zou Y."/>
            <person name="Xue W."/>
            <person name="Luo G."/>
        </authorList>
    </citation>
    <scope>NUCLEOTIDE SEQUENCE [LARGE SCALE GENOMIC DNA]</scope>
    <source>
        <strain evidence="18 19">OM08-17AT</strain>
    </source>
</reference>
<evidence type="ECO:0000256" key="2">
    <source>
        <dbReference type="ARBA" id="ARBA00001947"/>
    </source>
</evidence>
<proteinExistence type="inferred from homology"/>
<evidence type="ECO:0000256" key="1">
    <source>
        <dbReference type="ARBA" id="ARBA00001941"/>
    </source>
</evidence>
<dbReference type="Gene3D" id="3.30.70.360">
    <property type="match status" value="1"/>
</dbReference>
<evidence type="ECO:0000313" key="17">
    <source>
        <dbReference type="EMBL" id="NBH31314.1"/>
    </source>
</evidence>
<dbReference type="InterPro" id="IPR010182">
    <property type="entry name" value="ArgE/DapE"/>
</dbReference>
<evidence type="ECO:0000313" key="20">
    <source>
        <dbReference type="Proteomes" id="UP000481807"/>
    </source>
</evidence>
<reference evidence="16 21" key="3">
    <citation type="submission" date="2020-03" db="EMBL/GenBank/DDBJ databases">
        <title>Comparative genetics of Staphylococcus warneri persistents from caprine mastitis.</title>
        <authorList>
            <person name="Franca C.A."/>
            <person name="Rosa D.S."/>
            <person name="Silva A."/>
            <person name="Rodrigues D.L.N."/>
            <person name="Santos R.G."/>
            <person name="Castillo R.E.H."/>
            <person name="Moreira M.A.S."/>
            <person name="Lima M.C."/>
            <person name="Gouveia G.V."/>
            <person name="Gouveia J.J.S."/>
            <person name="Souza R.F.S."/>
            <person name="Bertram B."/>
            <person name="Azevedo V."/>
            <person name="Costa M."/>
        </authorList>
    </citation>
    <scope>NUCLEOTIDE SEQUENCE [LARGE SCALE GENOMIC DNA]</scope>
    <source>
        <strain evidence="16 21">Cap 9.2</strain>
    </source>
</reference>
<dbReference type="SUPFAM" id="SSF55031">
    <property type="entry name" value="Bacterial exopeptidase dimerisation domain"/>
    <property type="match status" value="1"/>
</dbReference>
<dbReference type="GO" id="GO:0009014">
    <property type="term" value="F:succinyl-diaminopimelate desuccinylase activity"/>
    <property type="evidence" value="ECO:0007669"/>
    <property type="project" value="UniProtKB-EC"/>
</dbReference>
<keyword evidence="9" id="KW-0378">Hydrolase</keyword>
<feature type="domain" description="Peptidase M20 dimerisation" evidence="15">
    <location>
        <begin position="173"/>
        <end position="308"/>
    </location>
</feature>
<dbReference type="InterPro" id="IPR002933">
    <property type="entry name" value="Peptidase_M20"/>
</dbReference>
<reference evidence="17 20" key="2">
    <citation type="submission" date="2018-08" db="EMBL/GenBank/DDBJ databases">
        <title>Murine metabolic-syndrome-specific gut microbial biobank.</title>
        <authorList>
            <person name="Liu C."/>
        </authorList>
    </citation>
    <scope>NUCLEOTIDE SEQUENCE [LARGE SCALE GENOMIC DNA]</scope>
    <source>
        <strain evidence="17 20">1XD21-27</strain>
    </source>
</reference>
<keyword evidence="8" id="KW-0479">Metal-binding</keyword>
<comment type="catalytic activity">
    <reaction evidence="14">
        <text>N-succinyl-(2S,6S)-2,6-diaminopimelate + H2O = (2S,6S)-2,6-diaminopimelate + succinate</text>
        <dbReference type="Rhea" id="RHEA:22608"/>
        <dbReference type="ChEBI" id="CHEBI:15377"/>
        <dbReference type="ChEBI" id="CHEBI:30031"/>
        <dbReference type="ChEBI" id="CHEBI:57609"/>
        <dbReference type="ChEBI" id="CHEBI:58087"/>
        <dbReference type="EC" id="3.5.1.18"/>
    </reaction>
</comment>
<keyword evidence="12" id="KW-0457">Lysine biosynthesis</keyword>
<evidence type="ECO:0000256" key="14">
    <source>
        <dbReference type="ARBA" id="ARBA00051301"/>
    </source>
</evidence>
<dbReference type="RefSeq" id="WP_015364639.1">
    <property type="nucleotide sequence ID" value="NZ_CABMFV010000005.1"/>
</dbReference>
<evidence type="ECO:0000256" key="6">
    <source>
        <dbReference type="ARBA" id="ARBA00016853"/>
    </source>
</evidence>
<comment type="cofactor">
    <cofactor evidence="1">
        <name>Co(2+)</name>
        <dbReference type="ChEBI" id="CHEBI:48828"/>
    </cofactor>
</comment>
<dbReference type="PANTHER" id="PTHR43808">
    <property type="entry name" value="ACETYLORNITHINE DEACETYLASE"/>
    <property type="match status" value="1"/>
</dbReference>
<dbReference type="CDD" id="cd08659">
    <property type="entry name" value="M20_ArgE_DapE-like"/>
    <property type="match status" value="1"/>
</dbReference>
<keyword evidence="11" id="KW-0220">Diaminopimelate biosynthesis</keyword>
<dbReference type="EC" id="3.5.1.18" evidence="5"/>
<dbReference type="PANTHER" id="PTHR43808:SF8">
    <property type="entry name" value="PEPTIDASE M20 DIMERISATION DOMAIN-CONTAINING PROTEIN"/>
    <property type="match status" value="1"/>
</dbReference>
<sequence>MGVLTNEQKVKILSEIVAIPSVNDNELAVAQYLEQWLNRYDIDTHIDYISGERANLIATIGSGKPVVAVSGHMDVVNEGNHDDWTSPPFELTERNGHLYGRGAADMKSGLAALVIAMIEIKASGQLKHGTIRLLATAGEEMEQAGSEQLYRKGYMADVDALVIAEPSYPSIVYAHKGSMDIKITSQGRSSHSSTPFMGENAITPLIELVQNINQAYEEITQRIKGKALDYGNMVNQMADQLPSFVSKDEVQTRIQGLVMTNSMINGGSQVNSVPDYATATFNVRTIPEYDNTKVKALFNKYIDEANQRGAHLTHDIYLDLDPVVTTGDNHLFKLGHQLAQTYFDPSALIDTPTVAVTDASNLLKGKSEDFPFLMIGPGQGPHQVDECVNKNHYLKFIDYYIELLLTYLNEK</sequence>
<dbReference type="Proteomes" id="UP000261016">
    <property type="component" value="Unassembled WGS sequence"/>
</dbReference>
<accession>A0A8B2ZIZ2</accession>
<comment type="pathway">
    <text evidence="3">Amino-acid biosynthesis; L-lysine biosynthesis via DAP pathway; LL-2,6-diaminopimelate from (S)-tetrahydrodipicolinate (succinylase route): step 3/3.</text>
</comment>
<comment type="cofactor">
    <cofactor evidence="2">
        <name>Zn(2+)</name>
        <dbReference type="ChEBI" id="CHEBI:29105"/>
    </cofactor>
</comment>
<evidence type="ECO:0000313" key="21">
    <source>
        <dbReference type="Proteomes" id="UP000814367"/>
    </source>
</evidence>
<dbReference type="InterPro" id="IPR011650">
    <property type="entry name" value="Peptidase_M20_dimer"/>
</dbReference>
<evidence type="ECO:0000313" key="18">
    <source>
        <dbReference type="EMBL" id="RGM29486.1"/>
    </source>
</evidence>
<dbReference type="Proteomes" id="UP000814367">
    <property type="component" value="Unassembled WGS sequence"/>
</dbReference>
<dbReference type="Proteomes" id="UP000481807">
    <property type="component" value="Unassembled WGS sequence"/>
</dbReference>
<dbReference type="AlphaFoldDB" id="A0A8B2ZIZ2"/>
<comment type="caution">
    <text evidence="18">The sequence shown here is derived from an EMBL/GenBank/DDBJ whole genome shotgun (WGS) entry which is preliminary data.</text>
</comment>
<name>A0A8B2ZIZ2_STAWA</name>
<dbReference type="Pfam" id="PF07687">
    <property type="entry name" value="M20_dimer"/>
    <property type="match status" value="1"/>
</dbReference>
<organism evidence="18 19">
    <name type="scientific">Staphylococcus warneri</name>
    <dbReference type="NCBI Taxonomy" id="1292"/>
    <lineage>
        <taxon>Bacteria</taxon>
        <taxon>Bacillati</taxon>
        <taxon>Bacillota</taxon>
        <taxon>Bacilli</taxon>
        <taxon>Bacillales</taxon>
        <taxon>Staphylococcaceae</taxon>
        <taxon>Staphylococcus</taxon>
    </lineage>
</organism>